<proteinExistence type="predicted"/>
<reference evidence="1 2" key="1">
    <citation type="submission" date="2013-11" db="EMBL/GenBank/DDBJ databases">
        <title>The Genome Sequence of Phytophthora parasitica CJ05E6.</title>
        <authorList>
            <consortium name="The Broad Institute Genomics Platform"/>
            <person name="Russ C."/>
            <person name="Tyler B."/>
            <person name="Panabieres F."/>
            <person name="Shan W."/>
            <person name="Tripathy S."/>
            <person name="Grunwald N."/>
            <person name="Machado M."/>
            <person name="Johnson C.S."/>
            <person name="Arredondo F."/>
            <person name="Hong C."/>
            <person name="Coffey M."/>
            <person name="Young S.K."/>
            <person name="Zeng Q."/>
            <person name="Gargeya S."/>
            <person name="Fitzgerald M."/>
            <person name="Abouelleil A."/>
            <person name="Alvarado L."/>
            <person name="Chapman S.B."/>
            <person name="Gainer-Dewar J."/>
            <person name="Goldberg J."/>
            <person name="Griggs A."/>
            <person name="Gujja S."/>
            <person name="Hansen M."/>
            <person name="Howarth C."/>
            <person name="Imamovic A."/>
            <person name="Ireland A."/>
            <person name="Larimer J."/>
            <person name="McCowan C."/>
            <person name="Murphy C."/>
            <person name="Pearson M."/>
            <person name="Poon T.W."/>
            <person name="Priest M."/>
            <person name="Roberts A."/>
            <person name="Saif S."/>
            <person name="Shea T."/>
            <person name="Sykes S."/>
            <person name="Wortman J."/>
            <person name="Nusbaum C."/>
            <person name="Birren B."/>
        </authorList>
    </citation>
    <scope>NUCLEOTIDE SEQUENCE [LARGE SCALE GENOMIC DNA]</scope>
    <source>
        <strain evidence="1 2">CJ05E6</strain>
    </source>
</reference>
<dbReference type="AlphaFoldDB" id="W2J526"/>
<organism evidence="1 2">
    <name type="scientific">Phytophthora nicotianae</name>
    <name type="common">Potato buckeye rot agent</name>
    <name type="synonym">Phytophthora parasitica</name>
    <dbReference type="NCBI Taxonomy" id="4792"/>
    <lineage>
        <taxon>Eukaryota</taxon>
        <taxon>Sar</taxon>
        <taxon>Stramenopiles</taxon>
        <taxon>Oomycota</taxon>
        <taxon>Peronosporomycetes</taxon>
        <taxon>Peronosporales</taxon>
        <taxon>Peronosporaceae</taxon>
        <taxon>Phytophthora</taxon>
    </lineage>
</organism>
<protein>
    <submittedName>
        <fullName evidence="1">Uncharacterized protein</fullName>
    </submittedName>
</protein>
<accession>W2J526</accession>
<gene>
    <name evidence="1" type="ORF">L916_08077</name>
</gene>
<evidence type="ECO:0000313" key="1">
    <source>
        <dbReference type="EMBL" id="ETL40842.1"/>
    </source>
</evidence>
<dbReference type="EMBL" id="KI672770">
    <property type="protein sequence ID" value="ETL40842.1"/>
    <property type="molecule type" value="Genomic_DNA"/>
</dbReference>
<dbReference type="Proteomes" id="UP000053864">
    <property type="component" value="Unassembled WGS sequence"/>
</dbReference>
<evidence type="ECO:0000313" key="2">
    <source>
        <dbReference type="Proteomes" id="UP000053864"/>
    </source>
</evidence>
<sequence length="43" mass="4901">MMIHSVKEEYLTTEIVASSPPKLLCKLHTRFALDCRLAEGVLR</sequence>
<name>W2J526_PHYNI</name>